<proteinExistence type="predicted"/>
<dbReference type="InterPro" id="IPR036286">
    <property type="entry name" value="LexA/Signal_pep-like_sf"/>
</dbReference>
<accession>A0A1H9HNH5</accession>
<organism evidence="6 7">
    <name type="scientific">Faunimonas pinastri</name>
    <dbReference type="NCBI Taxonomy" id="1855383"/>
    <lineage>
        <taxon>Bacteria</taxon>
        <taxon>Pseudomonadati</taxon>
        <taxon>Pseudomonadota</taxon>
        <taxon>Alphaproteobacteria</taxon>
        <taxon>Hyphomicrobiales</taxon>
        <taxon>Afifellaceae</taxon>
        <taxon>Faunimonas</taxon>
    </lineage>
</organism>
<dbReference type="STRING" id="1855383.SAMN05216548_10699"/>
<dbReference type="AlphaFoldDB" id="A0A1H9HNH5"/>
<evidence type="ECO:0000256" key="4">
    <source>
        <dbReference type="SAM" id="MobiDB-lite"/>
    </source>
</evidence>
<dbReference type="CDD" id="cd06529">
    <property type="entry name" value="S24_LexA-like"/>
    <property type="match status" value="1"/>
</dbReference>
<keyword evidence="7" id="KW-1185">Reference proteome</keyword>
<dbReference type="SUPFAM" id="SSF51306">
    <property type="entry name" value="LexA/Signal peptidase"/>
    <property type="match status" value="1"/>
</dbReference>
<reference evidence="6 7" key="1">
    <citation type="submission" date="2016-10" db="EMBL/GenBank/DDBJ databases">
        <authorList>
            <person name="de Groot N.N."/>
        </authorList>
    </citation>
    <scope>NUCLEOTIDE SEQUENCE [LARGE SCALE GENOMIC DNA]</scope>
    <source>
        <strain evidence="6 7">A52C2</strain>
    </source>
</reference>
<dbReference type="Gene3D" id="2.10.109.10">
    <property type="entry name" value="Umud Fragment, subunit A"/>
    <property type="match status" value="1"/>
</dbReference>
<evidence type="ECO:0000256" key="1">
    <source>
        <dbReference type="ARBA" id="ARBA00023015"/>
    </source>
</evidence>
<keyword evidence="3" id="KW-0804">Transcription</keyword>
<dbReference type="EMBL" id="FOFG01000006">
    <property type="protein sequence ID" value="SEQ63772.1"/>
    <property type="molecule type" value="Genomic_DNA"/>
</dbReference>
<dbReference type="Proteomes" id="UP000199647">
    <property type="component" value="Unassembled WGS sequence"/>
</dbReference>
<dbReference type="Pfam" id="PF00717">
    <property type="entry name" value="Peptidase_S24"/>
    <property type="match status" value="1"/>
</dbReference>
<dbReference type="InterPro" id="IPR039418">
    <property type="entry name" value="LexA-like"/>
</dbReference>
<keyword evidence="1" id="KW-0805">Transcription regulation</keyword>
<dbReference type="GO" id="GO:0003677">
    <property type="term" value="F:DNA binding"/>
    <property type="evidence" value="ECO:0007669"/>
    <property type="project" value="UniProtKB-KW"/>
</dbReference>
<feature type="region of interest" description="Disordered" evidence="4">
    <location>
        <begin position="63"/>
        <end position="84"/>
    </location>
</feature>
<name>A0A1H9HNH5_9HYPH</name>
<gene>
    <name evidence="6" type="ORF">SAMN05216548_10699</name>
</gene>
<dbReference type="PANTHER" id="PTHR40661:SF3">
    <property type="entry name" value="FELS-1 PROPHAGE TRANSCRIPTIONAL REGULATOR"/>
    <property type="match status" value="1"/>
</dbReference>
<keyword evidence="2" id="KW-0238">DNA-binding</keyword>
<dbReference type="InterPro" id="IPR015927">
    <property type="entry name" value="Peptidase_S24_S26A/B/C"/>
</dbReference>
<evidence type="ECO:0000313" key="7">
    <source>
        <dbReference type="Proteomes" id="UP000199647"/>
    </source>
</evidence>
<protein>
    <submittedName>
        <fullName evidence="6">Phage repressor protein C, contains Cro/C1-type HTH and peptisase s24 domains</fullName>
    </submittedName>
</protein>
<sequence length="259" mass="28097">MSSVLMHVEVVIRENYKEEGSLTKTLGTGASVVWTHKSVWAALDALAEVQKLTASGLARKAGLDPTAFNPSKRHGADGRPRWPSTESISKVLSATGVNLREFLSLIDRDEIGNGAVPFGAAEGLDLHPAAFPKRSFPLLGLAQAGVGGFFDDGGFPVGEGWDQVSLPAPEDGTYALEITGDSMLPLYRDGDTILISPSQQVRRGDRVVVKTVEGEVMAKILKRRTDRIIELQSNNVEHPDRVLDLKDIAWMARIVWASQ</sequence>
<evidence type="ECO:0000256" key="2">
    <source>
        <dbReference type="ARBA" id="ARBA00023125"/>
    </source>
</evidence>
<evidence type="ECO:0000313" key="6">
    <source>
        <dbReference type="EMBL" id="SEQ63772.1"/>
    </source>
</evidence>
<evidence type="ECO:0000256" key="3">
    <source>
        <dbReference type="ARBA" id="ARBA00023163"/>
    </source>
</evidence>
<feature type="domain" description="Peptidase S24/S26A/S26B/S26C" evidence="5">
    <location>
        <begin position="137"/>
        <end position="255"/>
    </location>
</feature>
<evidence type="ECO:0000259" key="5">
    <source>
        <dbReference type="Pfam" id="PF00717"/>
    </source>
</evidence>
<dbReference type="PANTHER" id="PTHR40661">
    <property type="match status" value="1"/>
</dbReference>